<evidence type="ECO:0000313" key="2">
    <source>
        <dbReference type="Proteomes" id="UP000324705"/>
    </source>
</evidence>
<gene>
    <name evidence="1" type="ORF">TRITD_4Av1G119090</name>
</gene>
<reference evidence="1 2" key="1">
    <citation type="submission" date="2017-09" db="EMBL/GenBank/DDBJ databases">
        <authorList>
            <consortium name="International Durum Wheat Genome Sequencing Consortium (IDWGSC)"/>
            <person name="Milanesi L."/>
        </authorList>
    </citation>
    <scope>NUCLEOTIDE SEQUENCE [LARGE SCALE GENOMIC DNA]</scope>
    <source>
        <strain evidence="2">cv. Svevo</strain>
    </source>
</reference>
<evidence type="ECO:0000313" key="1">
    <source>
        <dbReference type="EMBL" id="VAH91796.1"/>
    </source>
</evidence>
<sequence>MFAQCCNFYSSTSSCSNSPSAHTVQHLLHTCATSCQPPMLRWTVARASGGLANTQAGAGTSWLPWLLGVPQDIHPKLGHHRDTPQKAPQGGLLLVHEGRHCLLSPQDDVVYNIILHMPDFSRDFIVDAD</sequence>
<accession>A0A9R0SAL0</accession>
<dbReference type="EMBL" id="LT934117">
    <property type="protein sequence ID" value="VAH91796.1"/>
    <property type="molecule type" value="Genomic_DNA"/>
</dbReference>
<keyword evidence="2" id="KW-1185">Reference proteome</keyword>
<dbReference type="AlphaFoldDB" id="A0A9R0SAL0"/>
<protein>
    <submittedName>
        <fullName evidence="1">Uncharacterized protein</fullName>
    </submittedName>
</protein>
<dbReference type="Proteomes" id="UP000324705">
    <property type="component" value="Chromosome 4A"/>
</dbReference>
<organism evidence="1 2">
    <name type="scientific">Triticum turgidum subsp. durum</name>
    <name type="common">Durum wheat</name>
    <name type="synonym">Triticum durum</name>
    <dbReference type="NCBI Taxonomy" id="4567"/>
    <lineage>
        <taxon>Eukaryota</taxon>
        <taxon>Viridiplantae</taxon>
        <taxon>Streptophyta</taxon>
        <taxon>Embryophyta</taxon>
        <taxon>Tracheophyta</taxon>
        <taxon>Spermatophyta</taxon>
        <taxon>Magnoliopsida</taxon>
        <taxon>Liliopsida</taxon>
        <taxon>Poales</taxon>
        <taxon>Poaceae</taxon>
        <taxon>BOP clade</taxon>
        <taxon>Pooideae</taxon>
        <taxon>Triticodae</taxon>
        <taxon>Triticeae</taxon>
        <taxon>Triticinae</taxon>
        <taxon>Triticum</taxon>
    </lineage>
</organism>
<name>A0A9R0SAL0_TRITD</name>
<proteinExistence type="predicted"/>
<dbReference type="Gramene" id="TRITD4Av1G119090.12">
    <property type="protein sequence ID" value="TRITD4Av1G119090.12"/>
    <property type="gene ID" value="TRITD4Av1G119090"/>
</dbReference>